<reference evidence="2 3" key="1">
    <citation type="submission" date="2017-06" db="EMBL/GenBank/DDBJ databases">
        <authorList>
            <person name="Kim H.J."/>
            <person name="Triplett B.A."/>
        </authorList>
    </citation>
    <scope>NUCLEOTIDE SEQUENCE [LARGE SCALE GENOMIC DNA]</scope>
    <source>
        <strain evidence="2 3">DSM 14713</strain>
    </source>
</reference>
<name>A0A250IDS1_9BACT</name>
<evidence type="ECO:0000256" key="1">
    <source>
        <dbReference type="SAM" id="Phobius"/>
    </source>
</evidence>
<keyword evidence="1" id="KW-0472">Membrane</keyword>
<keyword evidence="1" id="KW-1133">Transmembrane helix</keyword>
<protein>
    <recommendedName>
        <fullName evidence="4">RDD domain-containing protein</fullName>
    </recommendedName>
</protein>
<accession>A0A250IDS1</accession>
<proteinExistence type="predicted"/>
<sequence length="221" mass="23622">MSDALFSSEVETSDTRHLGRLWFADLLDLSLSAFIGWGLLRAVDVDRSRGALIAAGFGVWVVLSVLGALNGWTLGRGVVGLRLVRATGAPGPARGVARSVLVPVDMFLSIPLQRRPLDRLLGVYPEAVPLELKAWRGGLGWMGLWLGLGLASVWFGVVPTRTEALRYLKTLDGWRCCHGRTSPTANKCEPAVSRAVREARGGDARAQAVVADCPKAAAALP</sequence>
<dbReference type="RefSeq" id="WP_095977934.1">
    <property type="nucleotide sequence ID" value="NZ_CP022163.1"/>
</dbReference>
<dbReference type="EMBL" id="CP022163">
    <property type="protein sequence ID" value="ATB29360.1"/>
    <property type="molecule type" value="Genomic_DNA"/>
</dbReference>
<gene>
    <name evidence="2" type="ORF">MEBOL_002809</name>
</gene>
<dbReference type="KEGG" id="mbd:MEBOL_002809"/>
<feature type="transmembrane region" description="Helical" evidence="1">
    <location>
        <begin position="20"/>
        <end position="40"/>
    </location>
</feature>
<dbReference type="OrthoDB" id="5381791at2"/>
<keyword evidence="1" id="KW-0812">Transmembrane</keyword>
<evidence type="ECO:0000313" key="3">
    <source>
        <dbReference type="Proteomes" id="UP000217289"/>
    </source>
</evidence>
<evidence type="ECO:0008006" key="4">
    <source>
        <dbReference type="Google" id="ProtNLM"/>
    </source>
</evidence>
<feature type="transmembrane region" description="Helical" evidence="1">
    <location>
        <begin position="52"/>
        <end position="72"/>
    </location>
</feature>
<evidence type="ECO:0000313" key="2">
    <source>
        <dbReference type="EMBL" id="ATB29360.1"/>
    </source>
</evidence>
<keyword evidence="3" id="KW-1185">Reference proteome</keyword>
<feature type="transmembrane region" description="Helical" evidence="1">
    <location>
        <begin position="139"/>
        <end position="158"/>
    </location>
</feature>
<organism evidence="2 3">
    <name type="scientific">Melittangium boletus DSM 14713</name>
    <dbReference type="NCBI Taxonomy" id="1294270"/>
    <lineage>
        <taxon>Bacteria</taxon>
        <taxon>Pseudomonadati</taxon>
        <taxon>Myxococcota</taxon>
        <taxon>Myxococcia</taxon>
        <taxon>Myxococcales</taxon>
        <taxon>Cystobacterineae</taxon>
        <taxon>Archangiaceae</taxon>
        <taxon>Melittangium</taxon>
    </lineage>
</organism>
<dbReference type="AlphaFoldDB" id="A0A250IDS1"/>
<dbReference type="Proteomes" id="UP000217289">
    <property type="component" value="Chromosome"/>
</dbReference>